<sequence>MVETNVFFGTAFPQQTERDKRLGATDSGQFLPAWKQEARDEQGRRRFHGAFTGGFSAGYFNTVGSKEGWTPSQYVSSRSSRGEQKAARVEDFMDEEDLQALASTKRLVTTDEFDGLAGTEKEIEKRRHQLDEDVKRGGGDMSFLTSSLMNLVAPTQDSTGMRLLRKMGWRPGQGVGPRTAFVNDDTDNDSTSFQQQMTLAPKDTPIVDYQPKTNTFGLGYDLVQNVPQVAEMRRFQQQQQDQLQHQNKQRPGASAAGFGIGVFDDDDDDVMLYDDEPGSSRKYHHTLYDDHEYNKEAFISREANKRKHSSSDDRNAKKARCSDGHLPLKGFHLSTQPQELGKWYPPPTVPVSFDEMHTQTTKGKGGIKKISGQEQSSSSITIDARGAMLGEKPIEARSVFDYMSSKTKERLAQATSAASEPVIEVDKTRLQVTLIPKDVAQLALRGFIPFGDTPGKQERYRHFLEAAIAHHTNHNESTAPTTNTTTFDIPAGMTHESGMKELDEFTKAARIFRPISSMMSGRFTTSSSLSSAGPPGSTNLEHMSFEGGLKTEEQWKKEKEIREKQVLDEPKPKLSQEAEAAAMDMFGQMTRTQHAFYPNRLLCKRFNVRNPHPDHVPQGPGHRTQAGSTSALGEKAMAAMLTPHHSSSPSTTTTPPKPALADTQQDDPALRAIIAKPSSRADDSNPTLIAAAKTATEENENADKDLDYERPAMDIFKAIFENSDDDDDDDDDDGSNAAAAIPTKNNSEALSVHSTTKKTQPTTVASVAITHQGGGDDDDFIGPPIPAPAAPTSPPSMTEMEKPFRPMFTKRESQDTKVHSEKIIVTPFQPRLSSSSKKRTHQRRRVSVSSDGGSSSMSSSEENDSDVEKKKRRRKSTTSKKKKKTSDDKKRRKHHSSSRHRHHHRTNETDDNDDKDRRHRHRRSKTDDHDNEKKSSSSNSSSRRKQEDDLSLWVEKKPAAKRGRARAEDLW</sequence>
<dbReference type="GO" id="GO:0005634">
    <property type="term" value="C:nucleus"/>
    <property type="evidence" value="ECO:0007669"/>
    <property type="project" value="TreeGrafter"/>
</dbReference>
<dbReference type="STRING" id="90262.A0A1X2I021"/>
<dbReference type="InterPro" id="IPR011666">
    <property type="entry name" value="DUF1604"/>
</dbReference>
<feature type="domain" description="G-patch" evidence="2">
    <location>
        <begin position="156"/>
        <end position="176"/>
    </location>
</feature>
<dbReference type="Pfam" id="PF26093">
    <property type="entry name" value="HTH_TGH"/>
    <property type="match status" value="1"/>
</dbReference>
<gene>
    <name evidence="3" type="ORF">BCR42DRAFT_456442</name>
</gene>
<feature type="region of interest" description="Disordered" evidence="1">
    <location>
        <begin position="609"/>
        <end position="630"/>
    </location>
</feature>
<keyword evidence="4" id="KW-1185">Reference proteome</keyword>
<dbReference type="InterPro" id="IPR000467">
    <property type="entry name" value="G_patch_dom"/>
</dbReference>
<feature type="compositionally biased region" description="Low complexity" evidence="1">
    <location>
        <begin position="847"/>
        <end position="860"/>
    </location>
</feature>
<name>A0A1X2I021_9FUNG</name>
<feature type="compositionally biased region" description="Basic and acidic residues" evidence="1">
    <location>
        <begin position="944"/>
        <end position="958"/>
    </location>
</feature>
<feature type="region of interest" description="Disordered" evidence="1">
    <location>
        <begin position="234"/>
        <end position="260"/>
    </location>
</feature>
<protein>
    <recommendedName>
        <fullName evidence="2">G-patch domain-containing protein</fullName>
    </recommendedName>
</protein>
<evidence type="ECO:0000259" key="2">
    <source>
        <dbReference type="PROSITE" id="PS50174"/>
    </source>
</evidence>
<organism evidence="3 4">
    <name type="scientific">Absidia repens</name>
    <dbReference type="NCBI Taxonomy" id="90262"/>
    <lineage>
        <taxon>Eukaryota</taxon>
        <taxon>Fungi</taxon>
        <taxon>Fungi incertae sedis</taxon>
        <taxon>Mucoromycota</taxon>
        <taxon>Mucoromycotina</taxon>
        <taxon>Mucoromycetes</taxon>
        <taxon>Mucorales</taxon>
        <taxon>Cunninghamellaceae</taxon>
        <taxon>Absidia</taxon>
    </lineage>
</organism>
<dbReference type="EMBL" id="MCGE01000039">
    <property type="protein sequence ID" value="ORZ06474.1"/>
    <property type="molecule type" value="Genomic_DNA"/>
</dbReference>
<dbReference type="Proteomes" id="UP000193560">
    <property type="component" value="Unassembled WGS sequence"/>
</dbReference>
<accession>A0A1X2I021</accession>
<feature type="compositionally biased region" description="Low complexity" evidence="1">
    <location>
        <begin position="642"/>
        <end position="654"/>
    </location>
</feature>
<dbReference type="AlphaFoldDB" id="A0A1X2I021"/>
<feature type="compositionally biased region" description="Acidic residues" evidence="1">
    <location>
        <begin position="722"/>
        <end position="734"/>
    </location>
</feature>
<feature type="compositionally biased region" description="Polar residues" evidence="1">
    <location>
        <begin position="743"/>
        <end position="765"/>
    </location>
</feature>
<feature type="compositionally biased region" description="Low complexity" evidence="1">
    <location>
        <begin position="235"/>
        <end position="250"/>
    </location>
</feature>
<evidence type="ECO:0000256" key="1">
    <source>
        <dbReference type="SAM" id="MobiDB-lite"/>
    </source>
</evidence>
<proteinExistence type="predicted"/>
<reference evidence="3 4" key="1">
    <citation type="submission" date="2016-07" db="EMBL/GenBank/DDBJ databases">
        <title>Pervasive Adenine N6-methylation of Active Genes in Fungi.</title>
        <authorList>
            <consortium name="DOE Joint Genome Institute"/>
            <person name="Mondo S.J."/>
            <person name="Dannebaum R.O."/>
            <person name="Kuo R.C."/>
            <person name="Labutti K."/>
            <person name="Haridas S."/>
            <person name="Kuo A."/>
            <person name="Salamov A."/>
            <person name="Ahrendt S.R."/>
            <person name="Lipzen A."/>
            <person name="Sullivan W."/>
            <person name="Andreopoulos W.B."/>
            <person name="Clum A."/>
            <person name="Lindquist E."/>
            <person name="Daum C."/>
            <person name="Ramamoorthy G.K."/>
            <person name="Gryganskyi A."/>
            <person name="Culley D."/>
            <person name="Magnuson J.K."/>
            <person name="James T.Y."/>
            <person name="O'Malley M.A."/>
            <person name="Stajich J.E."/>
            <person name="Spatafora J.W."/>
            <person name="Visel A."/>
            <person name="Grigoriev I.V."/>
        </authorList>
    </citation>
    <scope>NUCLEOTIDE SEQUENCE [LARGE SCALE GENOMIC DNA]</scope>
    <source>
        <strain evidence="3 4">NRRL 1336</strain>
    </source>
</reference>
<dbReference type="GO" id="GO:0003723">
    <property type="term" value="F:RNA binding"/>
    <property type="evidence" value="ECO:0007669"/>
    <property type="project" value="TreeGrafter"/>
</dbReference>
<dbReference type="PROSITE" id="PS50174">
    <property type="entry name" value="G_PATCH"/>
    <property type="match status" value="1"/>
</dbReference>
<comment type="caution">
    <text evidence="3">The sequence shown here is derived from an EMBL/GenBank/DDBJ whole genome shotgun (WGS) entry which is preliminary data.</text>
</comment>
<feature type="region of interest" description="Disordered" evidence="1">
    <location>
        <begin position="722"/>
        <end position="971"/>
    </location>
</feature>
<dbReference type="PANTHER" id="PTHR13384:SF19">
    <property type="entry name" value="G PATCH DOMAIN-CONTAINING PROTEIN 1"/>
    <property type="match status" value="1"/>
</dbReference>
<evidence type="ECO:0000313" key="4">
    <source>
        <dbReference type="Proteomes" id="UP000193560"/>
    </source>
</evidence>
<feature type="compositionally biased region" description="Basic residues" evidence="1">
    <location>
        <begin position="870"/>
        <end position="905"/>
    </location>
</feature>
<dbReference type="Pfam" id="PF01585">
    <property type="entry name" value="G-patch"/>
    <property type="match status" value="1"/>
</dbReference>
<feature type="region of interest" description="Disordered" evidence="1">
    <location>
        <begin position="359"/>
        <end position="379"/>
    </location>
</feature>
<evidence type="ECO:0000313" key="3">
    <source>
        <dbReference type="EMBL" id="ORZ06474.1"/>
    </source>
</evidence>
<feature type="compositionally biased region" description="Basic and acidic residues" evidence="1">
    <location>
        <begin position="925"/>
        <end position="935"/>
    </location>
</feature>
<feature type="compositionally biased region" description="Basic and acidic residues" evidence="1">
    <location>
        <begin position="300"/>
        <end position="323"/>
    </location>
</feature>
<dbReference type="OrthoDB" id="20507at2759"/>
<feature type="compositionally biased region" description="Pro residues" evidence="1">
    <location>
        <begin position="783"/>
        <end position="794"/>
    </location>
</feature>
<dbReference type="Pfam" id="PF07713">
    <property type="entry name" value="DUF1604"/>
    <property type="match status" value="1"/>
</dbReference>
<dbReference type="PANTHER" id="PTHR13384">
    <property type="entry name" value="G PATCH DOMAIN-CONTAINING PROTEIN 1"/>
    <property type="match status" value="1"/>
</dbReference>
<feature type="compositionally biased region" description="Basic residues" evidence="1">
    <location>
        <begin position="836"/>
        <end position="846"/>
    </location>
</feature>
<feature type="compositionally biased region" description="Basic and acidic residues" evidence="1">
    <location>
        <begin position="799"/>
        <end position="822"/>
    </location>
</feature>
<dbReference type="GO" id="GO:0006397">
    <property type="term" value="P:mRNA processing"/>
    <property type="evidence" value="ECO:0007669"/>
    <property type="project" value="InterPro"/>
</dbReference>
<feature type="region of interest" description="Disordered" evidence="1">
    <location>
        <begin position="300"/>
        <end position="329"/>
    </location>
</feature>
<feature type="region of interest" description="Disordered" evidence="1">
    <location>
        <begin position="642"/>
        <end position="667"/>
    </location>
</feature>